<feature type="domain" description="Peptidase M24" evidence="4">
    <location>
        <begin position="132"/>
        <end position="331"/>
    </location>
</feature>
<sequence>MPEREVDAILVSGSENRRYLSGFSGSAGYLFITGERAHLATDFRYTEQATAQAEYFNVEQVRVGWDWLLAQLRESGAKRLGFESQSMTVATYNSLNKAISEDSDLSGVLLVPFSDLTDDQRSFKDSDELVLLQRAIDASDLAMEEVCPTIAEGMTEREVAWRMEMAMRDAGADGISFDTIVAAGPNGAMAHHMPTDHIIKRGEPIVIDMGAKVGGYCSDITRTVVVGEPDEMFHKIYNIVLDAQLTAIKDVKIGMNGEEADKLARDVISDAGYGDNFGHSLGHGVGLAVHEIPRVSPRSTDPLDVNSVFTVEPGIYLSGWGGVRIEDIVILGDSGAIPLSKASK</sequence>
<dbReference type="GO" id="GO:0046872">
    <property type="term" value="F:metal ion binding"/>
    <property type="evidence" value="ECO:0007669"/>
    <property type="project" value="UniProtKB-KW"/>
</dbReference>
<dbReference type="GO" id="GO:0004177">
    <property type="term" value="F:aminopeptidase activity"/>
    <property type="evidence" value="ECO:0007669"/>
    <property type="project" value="UniProtKB-ARBA"/>
</dbReference>
<dbReference type="InterPro" id="IPR036005">
    <property type="entry name" value="Creatinase/aminopeptidase-like"/>
</dbReference>
<dbReference type="InterPro" id="IPR000994">
    <property type="entry name" value="Pept_M24"/>
</dbReference>
<dbReference type="EMBL" id="CASHTH010000626">
    <property type="protein sequence ID" value="CAI8005653.1"/>
    <property type="molecule type" value="Genomic_DNA"/>
</dbReference>
<evidence type="ECO:0000256" key="3">
    <source>
        <dbReference type="RuleBase" id="RU000590"/>
    </source>
</evidence>
<dbReference type="InterPro" id="IPR050659">
    <property type="entry name" value="Peptidase_M24B"/>
</dbReference>
<gene>
    <name evidence="6" type="ORF">GBAR_LOCUS4344</name>
</gene>
<feature type="domain" description="Creatinase N-terminal" evidence="5">
    <location>
        <begin position="1"/>
        <end position="121"/>
    </location>
</feature>
<dbReference type="Gene3D" id="3.90.230.10">
    <property type="entry name" value="Creatinase/methionine aminopeptidase superfamily"/>
    <property type="match status" value="1"/>
</dbReference>
<keyword evidence="7" id="KW-1185">Reference proteome</keyword>
<keyword evidence="2" id="KW-0378">Hydrolase</keyword>
<dbReference type="Proteomes" id="UP001174909">
    <property type="component" value="Unassembled WGS sequence"/>
</dbReference>
<dbReference type="Pfam" id="PF01321">
    <property type="entry name" value="Creatinase_N"/>
    <property type="match status" value="1"/>
</dbReference>
<evidence type="ECO:0000259" key="4">
    <source>
        <dbReference type="Pfam" id="PF00557"/>
    </source>
</evidence>
<comment type="caution">
    <text evidence="6">The sequence shown here is derived from an EMBL/GenBank/DDBJ whole genome shotgun (WGS) entry which is preliminary data.</text>
</comment>
<dbReference type="CDD" id="cd01092">
    <property type="entry name" value="APP-like"/>
    <property type="match status" value="1"/>
</dbReference>
<dbReference type="InterPro" id="IPR001131">
    <property type="entry name" value="Peptidase_M24B_aminopep-P_CS"/>
</dbReference>
<dbReference type="Pfam" id="PF00557">
    <property type="entry name" value="Peptidase_M24"/>
    <property type="match status" value="1"/>
</dbReference>
<dbReference type="AlphaFoldDB" id="A0AA35R6C3"/>
<name>A0AA35R6C3_GEOBA</name>
<evidence type="ECO:0000256" key="2">
    <source>
        <dbReference type="ARBA" id="ARBA00022801"/>
    </source>
</evidence>
<accession>A0AA35R6C3</accession>
<organism evidence="6 7">
    <name type="scientific">Geodia barretti</name>
    <name type="common">Barrett's horny sponge</name>
    <dbReference type="NCBI Taxonomy" id="519541"/>
    <lineage>
        <taxon>Eukaryota</taxon>
        <taxon>Metazoa</taxon>
        <taxon>Porifera</taxon>
        <taxon>Demospongiae</taxon>
        <taxon>Heteroscleromorpha</taxon>
        <taxon>Tetractinellida</taxon>
        <taxon>Astrophorina</taxon>
        <taxon>Geodiidae</taxon>
        <taxon>Geodia</taxon>
    </lineage>
</organism>
<dbReference type="PROSITE" id="PS00491">
    <property type="entry name" value="PROLINE_PEPTIDASE"/>
    <property type="match status" value="1"/>
</dbReference>
<evidence type="ECO:0000256" key="1">
    <source>
        <dbReference type="ARBA" id="ARBA00022723"/>
    </source>
</evidence>
<dbReference type="PANTHER" id="PTHR46112">
    <property type="entry name" value="AMINOPEPTIDASE"/>
    <property type="match status" value="1"/>
</dbReference>
<reference evidence="6" key="1">
    <citation type="submission" date="2023-03" db="EMBL/GenBank/DDBJ databases">
        <authorList>
            <person name="Steffen K."/>
            <person name="Cardenas P."/>
        </authorList>
    </citation>
    <scope>NUCLEOTIDE SEQUENCE</scope>
</reference>
<dbReference type="SUPFAM" id="SSF53092">
    <property type="entry name" value="Creatinase/prolidase N-terminal domain"/>
    <property type="match status" value="1"/>
</dbReference>
<dbReference type="InterPro" id="IPR000587">
    <property type="entry name" value="Creatinase_N"/>
</dbReference>
<evidence type="ECO:0000313" key="7">
    <source>
        <dbReference type="Proteomes" id="UP001174909"/>
    </source>
</evidence>
<comment type="similarity">
    <text evidence="3">Belongs to the peptidase M24B family.</text>
</comment>
<proteinExistence type="inferred from homology"/>
<dbReference type="InterPro" id="IPR029149">
    <property type="entry name" value="Creatin/AminoP/Spt16_N"/>
</dbReference>
<dbReference type="PANTHER" id="PTHR46112:SF8">
    <property type="entry name" value="CYTOPLASMIC PEPTIDASE PEPQ-RELATED"/>
    <property type="match status" value="1"/>
</dbReference>
<evidence type="ECO:0000313" key="6">
    <source>
        <dbReference type="EMBL" id="CAI8005653.1"/>
    </source>
</evidence>
<keyword evidence="1 3" id="KW-0479">Metal-binding</keyword>
<dbReference type="Gene3D" id="3.40.350.10">
    <property type="entry name" value="Creatinase/prolidase N-terminal domain"/>
    <property type="match status" value="1"/>
</dbReference>
<protein>
    <submittedName>
        <fullName evidence="6">Uncharacterized peptidase YqhT</fullName>
    </submittedName>
</protein>
<dbReference type="SUPFAM" id="SSF55920">
    <property type="entry name" value="Creatinase/aminopeptidase"/>
    <property type="match status" value="1"/>
</dbReference>
<evidence type="ECO:0000259" key="5">
    <source>
        <dbReference type="Pfam" id="PF01321"/>
    </source>
</evidence>